<dbReference type="AlphaFoldDB" id="A0A6A6DMV6"/>
<evidence type="ECO:0000313" key="8">
    <source>
        <dbReference type="EMBL" id="KAF2179559.1"/>
    </source>
</evidence>
<dbReference type="Gene3D" id="1.10.630.10">
    <property type="entry name" value="Cytochrome P450"/>
    <property type="match status" value="1"/>
</dbReference>
<comment type="similarity">
    <text evidence="2">Belongs to the cytochrome P450 family.</text>
</comment>
<keyword evidence="6" id="KW-0503">Monooxygenase</keyword>
<dbReference type="GO" id="GO:0004497">
    <property type="term" value="F:monooxygenase activity"/>
    <property type="evidence" value="ECO:0007669"/>
    <property type="project" value="UniProtKB-KW"/>
</dbReference>
<protein>
    <submittedName>
        <fullName evidence="8">Putative cytochrome P450</fullName>
    </submittedName>
</protein>
<evidence type="ECO:0000256" key="7">
    <source>
        <dbReference type="PIRSR" id="PIRSR602401-1"/>
    </source>
</evidence>
<dbReference type="InterPro" id="IPR036396">
    <property type="entry name" value="Cyt_P450_sf"/>
</dbReference>
<evidence type="ECO:0000256" key="5">
    <source>
        <dbReference type="ARBA" id="ARBA00023004"/>
    </source>
</evidence>
<evidence type="ECO:0000256" key="4">
    <source>
        <dbReference type="ARBA" id="ARBA00023002"/>
    </source>
</evidence>
<dbReference type="PRINTS" id="PR00463">
    <property type="entry name" value="EP450I"/>
</dbReference>
<evidence type="ECO:0000256" key="1">
    <source>
        <dbReference type="ARBA" id="ARBA00001971"/>
    </source>
</evidence>
<keyword evidence="9" id="KW-1185">Reference proteome</keyword>
<keyword evidence="4" id="KW-0560">Oxidoreductase</keyword>
<feature type="non-terminal residue" evidence="8">
    <location>
        <position position="1"/>
    </location>
</feature>
<gene>
    <name evidence="8" type="ORF">K469DRAFT_529237</name>
</gene>
<dbReference type="SUPFAM" id="SSF48264">
    <property type="entry name" value="Cytochrome P450"/>
    <property type="match status" value="1"/>
</dbReference>
<feature type="binding site" description="axial binding residue" evidence="7">
    <location>
        <position position="58"/>
    </location>
    <ligand>
        <name>heme</name>
        <dbReference type="ChEBI" id="CHEBI:30413"/>
    </ligand>
    <ligandPart>
        <name>Fe</name>
        <dbReference type="ChEBI" id="CHEBI:18248"/>
    </ligandPart>
</feature>
<dbReference type="Pfam" id="PF00067">
    <property type="entry name" value="p450"/>
    <property type="match status" value="1"/>
</dbReference>
<dbReference type="Proteomes" id="UP000800200">
    <property type="component" value="Unassembled WGS sequence"/>
</dbReference>
<dbReference type="PANTHER" id="PTHR24305">
    <property type="entry name" value="CYTOCHROME P450"/>
    <property type="match status" value="1"/>
</dbReference>
<keyword evidence="5 7" id="KW-0408">Iron</keyword>
<comment type="cofactor">
    <cofactor evidence="1 7">
        <name>heme</name>
        <dbReference type="ChEBI" id="CHEBI:30413"/>
    </cofactor>
</comment>
<dbReference type="GO" id="GO:0005506">
    <property type="term" value="F:iron ion binding"/>
    <property type="evidence" value="ECO:0007669"/>
    <property type="project" value="InterPro"/>
</dbReference>
<reference evidence="8" key="1">
    <citation type="journal article" date="2020" name="Stud. Mycol.">
        <title>101 Dothideomycetes genomes: a test case for predicting lifestyles and emergence of pathogens.</title>
        <authorList>
            <person name="Haridas S."/>
            <person name="Albert R."/>
            <person name="Binder M."/>
            <person name="Bloem J."/>
            <person name="Labutti K."/>
            <person name="Salamov A."/>
            <person name="Andreopoulos B."/>
            <person name="Baker S."/>
            <person name="Barry K."/>
            <person name="Bills G."/>
            <person name="Bluhm B."/>
            <person name="Cannon C."/>
            <person name="Castanera R."/>
            <person name="Culley D."/>
            <person name="Daum C."/>
            <person name="Ezra D."/>
            <person name="Gonzalez J."/>
            <person name="Henrissat B."/>
            <person name="Kuo A."/>
            <person name="Liang C."/>
            <person name="Lipzen A."/>
            <person name="Lutzoni F."/>
            <person name="Magnuson J."/>
            <person name="Mondo S."/>
            <person name="Nolan M."/>
            <person name="Ohm R."/>
            <person name="Pangilinan J."/>
            <person name="Park H.-J."/>
            <person name="Ramirez L."/>
            <person name="Alfaro M."/>
            <person name="Sun H."/>
            <person name="Tritt A."/>
            <person name="Yoshinaga Y."/>
            <person name="Zwiers L.-H."/>
            <person name="Turgeon B."/>
            <person name="Goodwin S."/>
            <person name="Spatafora J."/>
            <person name="Crous P."/>
            <person name="Grigoriev I."/>
        </authorList>
    </citation>
    <scope>NUCLEOTIDE SEQUENCE</scope>
    <source>
        <strain evidence="8">CBS 207.26</strain>
    </source>
</reference>
<dbReference type="InterPro" id="IPR001128">
    <property type="entry name" value="Cyt_P450"/>
</dbReference>
<evidence type="ECO:0000256" key="3">
    <source>
        <dbReference type="ARBA" id="ARBA00022723"/>
    </source>
</evidence>
<evidence type="ECO:0000313" key="9">
    <source>
        <dbReference type="Proteomes" id="UP000800200"/>
    </source>
</evidence>
<name>A0A6A6DMV6_9PEZI</name>
<dbReference type="EMBL" id="ML994665">
    <property type="protein sequence ID" value="KAF2179559.1"/>
    <property type="molecule type" value="Genomic_DNA"/>
</dbReference>
<sequence length="79" mass="9074">REWAIPTGTAVGMTAMIIRQDPTIFSEPFVFQPERWLSLDAAQLRMYVLPFSKGMRPCLGMHLVQAEIYLALAAIFRRF</sequence>
<feature type="non-terminal residue" evidence="8">
    <location>
        <position position="79"/>
    </location>
</feature>
<evidence type="ECO:0000256" key="6">
    <source>
        <dbReference type="ARBA" id="ARBA00023033"/>
    </source>
</evidence>
<evidence type="ECO:0000256" key="2">
    <source>
        <dbReference type="ARBA" id="ARBA00010617"/>
    </source>
</evidence>
<dbReference type="InterPro" id="IPR050121">
    <property type="entry name" value="Cytochrome_P450_monoxygenase"/>
</dbReference>
<dbReference type="PANTHER" id="PTHR24305:SF157">
    <property type="entry name" value="N-ACETYLTRYPTOPHAN 6-HYDROXYLASE IVOC-RELATED"/>
    <property type="match status" value="1"/>
</dbReference>
<proteinExistence type="inferred from homology"/>
<dbReference type="OrthoDB" id="1470350at2759"/>
<dbReference type="InterPro" id="IPR002401">
    <property type="entry name" value="Cyt_P450_E_grp-I"/>
</dbReference>
<keyword evidence="7" id="KW-0349">Heme</keyword>
<accession>A0A6A6DMV6</accession>
<dbReference type="GO" id="GO:0016705">
    <property type="term" value="F:oxidoreductase activity, acting on paired donors, with incorporation or reduction of molecular oxygen"/>
    <property type="evidence" value="ECO:0007669"/>
    <property type="project" value="InterPro"/>
</dbReference>
<organism evidence="8 9">
    <name type="scientific">Zopfia rhizophila CBS 207.26</name>
    <dbReference type="NCBI Taxonomy" id="1314779"/>
    <lineage>
        <taxon>Eukaryota</taxon>
        <taxon>Fungi</taxon>
        <taxon>Dikarya</taxon>
        <taxon>Ascomycota</taxon>
        <taxon>Pezizomycotina</taxon>
        <taxon>Dothideomycetes</taxon>
        <taxon>Dothideomycetes incertae sedis</taxon>
        <taxon>Zopfiaceae</taxon>
        <taxon>Zopfia</taxon>
    </lineage>
</organism>
<keyword evidence="3 7" id="KW-0479">Metal-binding</keyword>
<dbReference type="GO" id="GO:0020037">
    <property type="term" value="F:heme binding"/>
    <property type="evidence" value="ECO:0007669"/>
    <property type="project" value="InterPro"/>
</dbReference>